<accession>A0A150B1B5</accession>
<dbReference type="AlphaFoldDB" id="A0A150B1B5"/>
<organism evidence="1 2">
    <name type="scientific">Bacillus cereus</name>
    <dbReference type="NCBI Taxonomy" id="1396"/>
    <lineage>
        <taxon>Bacteria</taxon>
        <taxon>Bacillati</taxon>
        <taxon>Bacillota</taxon>
        <taxon>Bacilli</taxon>
        <taxon>Bacillales</taxon>
        <taxon>Bacillaceae</taxon>
        <taxon>Bacillus</taxon>
        <taxon>Bacillus cereus group</taxon>
    </lineage>
</organism>
<dbReference type="PATRIC" id="fig|1396.432.peg.5655"/>
<reference evidence="1 2" key="1">
    <citation type="submission" date="2015-12" db="EMBL/GenBank/DDBJ databases">
        <title>Bacillus cereus Group isolate.</title>
        <authorList>
            <person name="Kovac J."/>
        </authorList>
    </citation>
    <scope>NUCLEOTIDE SEQUENCE [LARGE SCALE GENOMIC DNA]</scope>
    <source>
        <strain evidence="1 2">FSL W8-0275</strain>
    </source>
</reference>
<comment type="caution">
    <text evidence="1">The sequence shown here is derived from an EMBL/GenBank/DDBJ whole genome shotgun (WGS) entry which is preliminary data.</text>
</comment>
<proteinExistence type="predicted"/>
<dbReference type="Proteomes" id="UP000075591">
    <property type="component" value="Unassembled WGS sequence"/>
</dbReference>
<evidence type="ECO:0000313" key="1">
    <source>
        <dbReference type="EMBL" id="KXX92392.1"/>
    </source>
</evidence>
<name>A0A150B1B5_BACCE</name>
<gene>
    <name evidence="1" type="ORF">AT274_08985</name>
</gene>
<protein>
    <submittedName>
        <fullName evidence="1">Uncharacterized protein</fullName>
    </submittedName>
</protein>
<sequence>MKMVMKKIEIILGALVCWRAPCLLLHKQGIPFLYLIYPNANFNIEEWKHN</sequence>
<dbReference type="EMBL" id="LOMT01000110">
    <property type="protein sequence ID" value="KXX92392.1"/>
    <property type="molecule type" value="Genomic_DNA"/>
</dbReference>
<evidence type="ECO:0000313" key="2">
    <source>
        <dbReference type="Proteomes" id="UP000075591"/>
    </source>
</evidence>